<comment type="caution">
    <text evidence="1">The sequence shown here is derived from an EMBL/GenBank/DDBJ whole genome shotgun (WGS) entry which is preliminary data.</text>
</comment>
<sequence length="137" mass="15251">MRRINGLFILILILAATASGLVFWRLFLYQPPAPAEISGPTPTPVQFILPSPAPFQEGKGESPTDLFRSLKERFPLAAFLPYQTEAFSIDYTAPLSLKVEIREASQAAQIKKDVLEWISSHGVDPATHQIRYFIPAP</sequence>
<proteinExistence type="predicted"/>
<protein>
    <submittedName>
        <fullName evidence="1">Uncharacterized protein</fullName>
    </submittedName>
</protein>
<evidence type="ECO:0000313" key="1">
    <source>
        <dbReference type="EMBL" id="PIS14197.1"/>
    </source>
</evidence>
<reference evidence="2" key="1">
    <citation type="submission" date="2017-09" db="EMBL/GenBank/DDBJ databases">
        <title>Depth-based differentiation of microbial function through sediment-hosted aquifers and enrichment of novel symbionts in the deep terrestrial subsurface.</title>
        <authorList>
            <person name="Probst A.J."/>
            <person name="Ladd B."/>
            <person name="Jarett J.K."/>
            <person name="Geller-Mcgrath D.E."/>
            <person name="Sieber C.M.K."/>
            <person name="Emerson J.B."/>
            <person name="Anantharaman K."/>
            <person name="Thomas B.C."/>
            <person name="Malmstrom R."/>
            <person name="Stieglmeier M."/>
            <person name="Klingl A."/>
            <person name="Woyke T."/>
            <person name="Ryan C.M."/>
            <person name="Banfield J.F."/>
        </authorList>
    </citation>
    <scope>NUCLEOTIDE SEQUENCE [LARGE SCALE GENOMIC DNA]</scope>
</reference>
<accession>A0A2H0WNJ1</accession>
<organism evidence="1 2">
    <name type="scientific">Candidatus Shapirobacteria bacterium CG09_land_8_20_14_0_10_47_13</name>
    <dbReference type="NCBI Taxonomy" id="1974481"/>
    <lineage>
        <taxon>Bacteria</taxon>
        <taxon>Candidatus Shapironibacteriota</taxon>
    </lineage>
</organism>
<dbReference type="AlphaFoldDB" id="A0A2H0WNJ1"/>
<name>A0A2H0WNJ1_9BACT</name>
<dbReference type="EMBL" id="PEZJ01000003">
    <property type="protein sequence ID" value="PIS14197.1"/>
    <property type="molecule type" value="Genomic_DNA"/>
</dbReference>
<dbReference type="Proteomes" id="UP000230033">
    <property type="component" value="Unassembled WGS sequence"/>
</dbReference>
<gene>
    <name evidence="1" type="ORF">COT65_00150</name>
</gene>
<evidence type="ECO:0000313" key="2">
    <source>
        <dbReference type="Proteomes" id="UP000230033"/>
    </source>
</evidence>